<gene>
    <name evidence="2" type="ORF">MACH26_36730</name>
</gene>
<sequence>MGNAKPHVLKLLLAIMLSPLFLLQAHASKSELYQSAIEHPERLASDLQYDEARKPLETLLFTQINEGDKVVELGAGGGYTTELLSWVVGTTGKVYAHFLYNQQRLAEERLANVVSLKQHHLSQHGKMLEELKVADGQLDGIVIFYILHDIYLNEEMNDDLFPTLLKALKPGGKLIILDNAAAIGSGLANIGDLHRIDENYVKQVVMVEGFELDAELQSLRNLADDHTKPWGDFKGQQDRFGLRFVKP</sequence>
<dbReference type="AlphaFoldDB" id="A0AA48HR77"/>
<reference evidence="2" key="1">
    <citation type="submission" date="2023-01" db="EMBL/GenBank/DDBJ databases">
        <title>Complete genome sequence of Planctobacterium marinum strain Dej080120_11.</title>
        <authorList>
            <person name="Ueki S."/>
            <person name="Maruyama F."/>
        </authorList>
    </citation>
    <scope>NUCLEOTIDE SEQUENCE</scope>
    <source>
        <strain evidence="2">Dej080120_11</strain>
    </source>
</reference>
<organism evidence="2 3">
    <name type="scientific">Planctobacterium marinum</name>
    <dbReference type="NCBI Taxonomy" id="1631968"/>
    <lineage>
        <taxon>Bacteria</taxon>
        <taxon>Pseudomonadati</taxon>
        <taxon>Pseudomonadota</taxon>
        <taxon>Gammaproteobacteria</taxon>
        <taxon>Alteromonadales</taxon>
        <taxon>Alteromonadaceae</taxon>
        <taxon>Planctobacterium</taxon>
    </lineage>
</organism>
<dbReference type="InterPro" id="IPR029063">
    <property type="entry name" value="SAM-dependent_MTases_sf"/>
</dbReference>
<keyword evidence="2" id="KW-0489">Methyltransferase</keyword>
<proteinExistence type="predicted"/>
<keyword evidence="2" id="KW-0808">Transferase</keyword>
<feature type="signal peptide" evidence="1">
    <location>
        <begin position="1"/>
        <end position="27"/>
    </location>
</feature>
<dbReference type="RefSeq" id="WP_338294231.1">
    <property type="nucleotide sequence ID" value="NZ_AP027272.1"/>
</dbReference>
<accession>A0AA48HR77</accession>
<evidence type="ECO:0000313" key="2">
    <source>
        <dbReference type="EMBL" id="BDX08152.1"/>
    </source>
</evidence>
<evidence type="ECO:0000256" key="1">
    <source>
        <dbReference type="SAM" id="SignalP"/>
    </source>
</evidence>
<dbReference type="KEGG" id="pmaw:MACH26_36730"/>
<dbReference type="CDD" id="cd02440">
    <property type="entry name" value="AdoMet_MTases"/>
    <property type="match status" value="1"/>
</dbReference>
<feature type="chain" id="PRO_5041462718" evidence="1">
    <location>
        <begin position="28"/>
        <end position="247"/>
    </location>
</feature>
<keyword evidence="3" id="KW-1185">Reference proteome</keyword>
<keyword evidence="1" id="KW-0732">Signal</keyword>
<dbReference type="Pfam" id="PF01135">
    <property type="entry name" value="PCMT"/>
    <property type="match status" value="1"/>
</dbReference>
<evidence type="ECO:0000313" key="3">
    <source>
        <dbReference type="Proteomes" id="UP001333710"/>
    </source>
</evidence>
<dbReference type="Gene3D" id="3.40.50.150">
    <property type="entry name" value="Vaccinia Virus protein VP39"/>
    <property type="match status" value="1"/>
</dbReference>
<dbReference type="EMBL" id="AP027272">
    <property type="protein sequence ID" value="BDX08152.1"/>
    <property type="molecule type" value="Genomic_DNA"/>
</dbReference>
<dbReference type="GO" id="GO:0032259">
    <property type="term" value="P:methylation"/>
    <property type="evidence" value="ECO:0007669"/>
    <property type="project" value="UniProtKB-KW"/>
</dbReference>
<dbReference type="SUPFAM" id="SSF53335">
    <property type="entry name" value="S-adenosyl-L-methionine-dependent methyltransferases"/>
    <property type="match status" value="1"/>
</dbReference>
<dbReference type="GO" id="GO:0008168">
    <property type="term" value="F:methyltransferase activity"/>
    <property type="evidence" value="ECO:0007669"/>
    <property type="project" value="UniProtKB-KW"/>
</dbReference>
<name>A0AA48HR77_9ALTE</name>
<protein>
    <submittedName>
        <fullName evidence="2">Methyltransferase</fullName>
    </submittedName>
</protein>
<dbReference type="Proteomes" id="UP001333710">
    <property type="component" value="Chromosome"/>
</dbReference>